<evidence type="ECO:0000256" key="1">
    <source>
        <dbReference type="SAM" id="Phobius"/>
    </source>
</evidence>
<keyword evidence="1" id="KW-1133">Transmembrane helix</keyword>
<reference evidence="2 3" key="1">
    <citation type="submission" date="2019-12" db="EMBL/GenBank/DDBJ databases">
        <authorList>
            <person name="Alioto T."/>
            <person name="Alioto T."/>
            <person name="Gomez Garrido J."/>
        </authorList>
    </citation>
    <scope>NUCLEOTIDE SEQUENCE [LARGE SCALE GENOMIC DNA]</scope>
</reference>
<accession>A0A8S0SP74</accession>
<proteinExistence type="predicted"/>
<evidence type="ECO:0008006" key="4">
    <source>
        <dbReference type="Google" id="ProtNLM"/>
    </source>
</evidence>
<protein>
    <recommendedName>
        <fullName evidence="4">Transmembrane protein</fullName>
    </recommendedName>
</protein>
<sequence length="124" mass="13177">MAWGGAGAGMGGDVLGTQRCDMKLFFSFRSEGNGFRTVLFSFRMILFSFRLTGEVFMVVVAVDDGDVVALVSWWFLVVVEVDLVATIFVSGAVGGGGNRMRVVASGEGNVGVGGARQFDVWPVV</sequence>
<dbReference type="Gramene" id="OE9A114370T1">
    <property type="protein sequence ID" value="OE9A114370C1"/>
    <property type="gene ID" value="OE9A114370"/>
</dbReference>
<comment type="caution">
    <text evidence="2">The sequence shown here is derived from an EMBL/GenBank/DDBJ whole genome shotgun (WGS) entry which is preliminary data.</text>
</comment>
<feature type="transmembrane region" description="Helical" evidence="1">
    <location>
        <begin position="73"/>
        <end position="93"/>
    </location>
</feature>
<dbReference type="Proteomes" id="UP000594638">
    <property type="component" value="Unassembled WGS sequence"/>
</dbReference>
<keyword evidence="1" id="KW-0812">Transmembrane</keyword>
<evidence type="ECO:0000313" key="3">
    <source>
        <dbReference type="Proteomes" id="UP000594638"/>
    </source>
</evidence>
<evidence type="ECO:0000313" key="2">
    <source>
        <dbReference type="EMBL" id="CAA2993398.1"/>
    </source>
</evidence>
<name>A0A8S0SP74_OLEEU</name>
<keyword evidence="1" id="KW-0472">Membrane</keyword>
<feature type="transmembrane region" description="Helical" evidence="1">
    <location>
        <begin position="38"/>
        <end position="61"/>
    </location>
</feature>
<gene>
    <name evidence="2" type="ORF">OLEA9_A114370</name>
</gene>
<dbReference type="AlphaFoldDB" id="A0A8S0SP74"/>
<keyword evidence="3" id="KW-1185">Reference proteome</keyword>
<organism evidence="2 3">
    <name type="scientific">Olea europaea subsp. europaea</name>
    <dbReference type="NCBI Taxonomy" id="158383"/>
    <lineage>
        <taxon>Eukaryota</taxon>
        <taxon>Viridiplantae</taxon>
        <taxon>Streptophyta</taxon>
        <taxon>Embryophyta</taxon>
        <taxon>Tracheophyta</taxon>
        <taxon>Spermatophyta</taxon>
        <taxon>Magnoliopsida</taxon>
        <taxon>eudicotyledons</taxon>
        <taxon>Gunneridae</taxon>
        <taxon>Pentapetalae</taxon>
        <taxon>asterids</taxon>
        <taxon>lamiids</taxon>
        <taxon>Lamiales</taxon>
        <taxon>Oleaceae</taxon>
        <taxon>Oleeae</taxon>
        <taxon>Olea</taxon>
    </lineage>
</organism>
<dbReference type="EMBL" id="CACTIH010005449">
    <property type="protein sequence ID" value="CAA2993398.1"/>
    <property type="molecule type" value="Genomic_DNA"/>
</dbReference>